<dbReference type="AlphaFoldDB" id="A0A975U3E0"/>
<feature type="signal peptide" evidence="1">
    <location>
        <begin position="1"/>
        <end position="28"/>
    </location>
</feature>
<name>A0A975U3E0_9PROT</name>
<keyword evidence="3" id="KW-1185">Reference proteome</keyword>
<protein>
    <submittedName>
        <fullName evidence="2">TRAP transporter substrate-binding protein</fullName>
    </submittedName>
</protein>
<keyword evidence="1" id="KW-0732">Signal</keyword>
<feature type="chain" id="PRO_5037309000" evidence="1">
    <location>
        <begin position="29"/>
        <end position="347"/>
    </location>
</feature>
<dbReference type="RefSeq" id="WP_218286074.1">
    <property type="nucleotide sequence ID" value="NZ_CP076448.1"/>
</dbReference>
<dbReference type="PANTHER" id="PTHR33376:SF15">
    <property type="entry name" value="BLL6794 PROTEIN"/>
    <property type="match status" value="1"/>
</dbReference>
<evidence type="ECO:0000313" key="3">
    <source>
        <dbReference type="Proteomes" id="UP000694001"/>
    </source>
</evidence>
<evidence type="ECO:0000313" key="2">
    <source>
        <dbReference type="EMBL" id="QXM25018.1"/>
    </source>
</evidence>
<dbReference type="Proteomes" id="UP000694001">
    <property type="component" value="Chromosome"/>
</dbReference>
<accession>A0A975U3E0</accession>
<gene>
    <name evidence="2" type="ORF">KO353_01820</name>
</gene>
<proteinExistence type="predicted"/>
<dbReference type="NCBIfam" id="NF037995">
    <property type="entry name" value="TRAP_S1"/>
    <property type="match status" value="1"/>
</dbReference>
<dbReference type="PANTHER" id="PTHR33376">
    <property type="match status" value="1"/>
</dbReference>
<dbReference type="InterPro" id="IPR018389">
    <property type="entry name" value="DctP_fam"/>
</dbReference>
<reference evidence="2" key="1">
    <citation type="submission" date="2021-06" db="EMBL/GenBank/DDBJ databases">
        <title>Elioraea tepida, sp. nov., a moderately thermophilic aerobic anoxygenic phototrophic bacterium isolated from an alkaline siliceous hot spring mat community in Yellowstone National Park, WY, USA.</title>
        <authorList>
            <person name="Saini M.K."/>
            <person name="Yoshida S."/>
            <person name="Sebastian A."/>
            <person name="Hirose S."/>
            <person name="Hara E."/>
            <person name="Tamaki H."/>
            <person name="Soulier N.T."/>
            <person name="Albert I."/>
            <person name="Hanada S."/>
            <person name="Bryant D.A."/>
            <person name="Tank M."/>
        </authorList>
    </citation>
    <scope>NUCLEOTIDE SEQUENCE</scope>
    <source>
        <strain evidence="2">MS-P2</strain>
    </source>
</reference>
<dbReference type="KEGG" id="elio:KO353_01820"/>
<organism evidence="2 3">
    <name type="scientific">Elioraea tepida</name>
    <dbReference type="NCBI Taxonomy" id="2843330"/>
    <lineage>
        <taxon>Bacteria</taxon>
        <taxon>Pseudomonadati</taxon>
        <taxon>Pseudomonadota</taxon>
        <taxon>Alphaproteobacteria</taxon>
        <taxon>Acetobacterales</taxon>
        <taxon>Elioraeaceae</taxon>
        <taxon>Elioraea</taxon>
    </lineage>
</organism>
<dbReference type="GO" id="GO:0055085">
    <property type="term" value="P:transmembrane transport"/>
    <property type="evidence" value="ECO:0007669"/>
    <property type="project" value="InterPro"/>
</dbReference>
<dbReference type="EMBL" id="CP076448">
    <property type="protein sequence ID" value="QXM25018.1"/>
    <property type="molecule type" value="Genomic_DNA"/>
</dbReference>
<dbReference type="CDD" id="cd13665">
    <property type="entry name" value="PBP2_TRAP_Dctp3_4"/>
    <property type="match status" value="1"/>
</dbReference>
<evidence type="ECO:0000256" key="1">
    <source>
        <dbReference type="SAM" id="SignalP"/>
    </source>
</evidence>
<sequence length="347" mass="37723">MQGRTPRRMLLGAIGALPLFSIARPLAAQGVTLSFSSWLPPRHPIVENAFRPWMEQVRQVTDGRVTVRLLAQPLGGPPAHFDLVRDGVADLGYSLHSFIPGDRFLLQRAFEFSFLGDDAETLSVAYWNAFERTLRKADEHRGVHVLGLFTHGPGNIHTKPRPVMQPGDLTGLRFRVPGGHASDLIQALGGVPVQAPAGQIFEMLSRGVVDGVTITYEAITSFRLTEHVRFTTTLPGGIYNTSWFFVINEAKWNAIAPRDREAISTVSGEAFARLIGKAWNAADRAAIEQMRAAGITIVEGSEALVRAVRRASAALESRWVEAARGRGVDGAALLAEIRAATGVRPPA</sequence>
<dbReference type="Pfam" id="PF03480">
    <property type="entry name" value="DctP"/>
    <property type="match status" value="1"/>
</dbReference>